<proteinExistence type="predicted"/>
<dbReference type="Gene3D" id="3.90.1150.200">
    <property type="match status" value="1"/>
</dbReference>
<dbReference type="Proteomes" id="UP000199109">
    <property type="component" value="Unassembled WGS sequence"/>
</dbReference>
<evidence type="ECO:0000313" key="3">
    <source>
        <dbReference type="Proteomes" id="UP000199109"/>
    </source>
</evidence>
<sequence length="140" mass="16568">MTWLPVKISSPNCSISLKTMTENDNFYLNQEEPNKSCLLALRRIILDQDAAVAETRKWGMPCFCYQKKMFCYLWTDKKTKEPYLLFVEGKYLDHPKLEQGNRSRMKIFRIASRKDLPIETIELLLIEALDLYRKGRVKIK</sequence>
<feature type="domain" description="YdhG-like" evidence="1">
    <location>
        <begin position="35"/>
        <end position="128"/>
    </location>
</feature>
<dbReference type="AlphaFoldDB" id="A0A1G7H961"/>
<evidence type="ECO:0000259" key="1">
    <source>
        <dbReference type="Pfam" id="PF08818"/>
    </source>
</evidence>
<keyword evidence="3" id="KW-1185">Reference proteome</keyword>
<name>A0A1G7H961_9FLAO</name>
<protein>
    <recommendedName>
        <fullName evidence="1">YdhG-like domain-containing protein</fullName>
    </recommendedName>
</protein>
<dbReference type="EMBL" id="FNAO01000009">
    <property type="protein sequence ID" value="SDE96980.1"/>
    <property type="molecule type" value="Genomic_DNA"/>
</dbReference>
<dbReference type="SUPFAM" id="SSF159888">
    <property type="entry name" value="YdhG-like"/>
    <property type="match status" value="1"/>
</dbReference>
<evidence type="ECO:0000313" key="2">
    <source>
        <dbReference type="EMBL" id="SDE96980.1"/>
    </source>
</evidence>
<accession>A0A1G7H961</accession>
<dbReference type="Pfam" id="PF08818">
    <property type="entry name" value="DUF1801"/>
    <property type="match status" value="1"/>
</dbReference>
<reference evidence="2 3" key="1">
    <citation type="submission" date="2016-10" db="EMBL/GenBank/DDBJ databases">
        <authorList>
            <person name="de Groot N.N."/>
        </authorList>
    </citation>
    <scope>NUCLEOTIDE SEQUENCE [LARGE SCALE GENOMIC DNA]</scope>
    <source>
        <strain evidence="2 3">DSM 23421</strain>
    </source>
</reference>
<organism evidence="2 3">
    <name type="scientific">Pricia antarctica</name>
    <dbReference type="NCBI Taxonomy" id="641691"/>
    <lineage>
        <taxon>Bacteria</taxon>
        <taxon>Pseudomonadati</taxon>
        <taxon>Bacteroidota</taxon>
        <taxon>Flavobacteriia</taxon>
        <taxon>Flavobacteriales</taxon>
        <taxon>Flavobacteriaceae</taxon>
        <taxon>Pricia</taxon>
    </lineage>
</organism>
<gene>
    <name evidence="2" type="ORF">SAMN05421636_10969</name>
</gene>
<dbReference type="InterPro" id="IPR014922">
    <property type="entry name" value="YdhG-like"/>
</dbReference>